<organism evidence="2 3">
    <name type="scientific">Panicum hallii var. hallii</name>
    <dbReference type="NCBI Taxonomy" id="1504633"/>
    <lineage>
        <taxon>Eukaryota</taxon>
        <taxon>Viridiplantae</taxon>
        <taxon>Streptophyta</taxon>
        <taxon>Embryophyta</taxon>
        <taxon>Tracheophyta</taxon>
        <taxon>Spermatophyta</taxon>
        <taxon>Magnoliopsida</taxon>
        <taxon>Liliopsida</taxon>
        <taxon>Poales</taxon>
        <taxon>Poaceae</taxon>
        <taxon>PACMAD clade</taxon>
        <taxon>Panicoideae</taxon>
        <taxon>Panicodae</taxon>
        <taxon>Paniceae</taxon>
        <taxon>Panicinae</taxon>
        <taxon>Panicum</taxon>
        <taxon>Panicum sect. Panicum</taxon>
    </lineage>
</organism>
<accession>A0A2T7EK08</accession>
<dbReference type="Gramene" id="PUZ68176">
    <property type="protein sequence ID" value="PUZ68176"/>
    <property type="gene ID" value="GQ55_2G004300"/>
</dbReference>
<dbReference type="AlphaFoldDB" id="A0A2T7EK08"/>
<protein>
    <submittedName>
        <fullName evidence="2">Uncharacterized protein</fullName>
    </submittedName>
</protein>
<keyword evidence="1" id="KW-0472">Membrane</keyword>
<name>A0A2T7EK08_9POAL</name>
<evidence type="ECO:0000256" key="1">
    <source>
        <dbReference type="SAM" id="Phobius"/>
    </source>
</evidence>
<gene>
    <name evidence="2" type="ORF">GQ55_2G004300</name>
</gene>
<reference evidence="2 3" key="1">
    <citation type="submission" date="2018-04" db="EMBL/GenBank/DDBJ databases">
        <title>WGS assembly of Panicum hallii var. hallii HAL2.</title>
        <authorList>
            <person name="Lovell J."/>
            <person name="Jenkins J."/>
            <person name="Lowry D."/>
            <person name="Mamidi S."/>
            <person name="Sreedasyam A."/>
            <person name="Weng X."/>
            <person name="Barry K."/>
            <person name="Bonette J."/>
            <person name="Campitelli B."/>
            <person name="Daum C."/>
            <person name="Gordon S."/>
            <person name="Gould B."/>
            <person name="Lipzen A."/>
            <person name="MacQueen A."/>
            <person name="Palacio-Mejia J."/>
            <person name="Plott C."/>
            <person name="Shakirov E."/>
            <person name="Shu S."/>
            <person name="Yoshinaga Y."/>
            <person name="Zane M."/>
            <person name="Rokhsar D."/>
            <person name="Grimwood J."/>
            <person name="Schmutz J."/>
            <person name="Juenger T."/>
        </authorList>
    </citation>
    <scope>NUCLEOTIDE SEQUENCE [LARGE SCALE GENOMIC DNA]</scope>
    <source>
        <strain evidence="3">cv. HAL2</strain>
    </source>
</reference>
<dbReference type="Proteomes" id="UP000244336">
    <property type="component" value="Chromosome 2"/>
</dbReference>
<sequence>MSARQSRLRGRESYHETRTAIQARLDLQSRGAEHEVDELAAVGGGGCRRDWRGRRRRRRCWFGEAAAGWAVSSCREREGGGEKGRIPSLGRLLLGLRLFYSIVLAKQKQTSPTVFQTKFIILDFSTIIIIIIIIYFSCFINATTCVVVLF</sequence>
<evidence type="ECO:0000313" key="3">
    <source>
        <dbReference type="Proteomes" id="UP000244336"/>
    </source>
</evidence>
<feature type="transmembrane region" description="Helical" evidence="1">
    <location>
        <begin position="127"/>
        <end position="149"/>
    </location>
</feature>
<dbReference type="EMBL" id="CM009750">
    <property type="protein sequence ID" value="PUZ68176.1"/>
    <property type="molecule type" value="Genomic_DNA"/>
</dbReference>
<proteinExistence type="predicted"/>
<keyword evidence="1" id="KW-1133">Transmembrane helix</keyword>
<keyword evidence="3" id="KW-1185">Reference proteome</keyword>
<evidence type="ECO:0000313" key="2">
    <source>
        <dbReference type="EMBL" id="PUZ68176.1"/>
    </source>
</evidence>
<keyword evidence="1" id="KW-0812">Transmembrane</keyword>